<feature type="region of interest" description="Disordered" evidence="9">
    <location>
        <begin position="146"/>
        <end position="175"/>
    </location>
</feature>
<feature type="chain" id="PRO_5043884997" description="Photosynthetic reaction center cytochrome c subunit" evidence="10">
    <location>
        <begin position="27"/>
        <end position="175"/>
    </location>
</feature>
<dbReference type="EMBL" id="CP121196">
    <property type="protein sequence ID" value="XBH18939.1"/>
    <property type="molecule type" value="Genomic_DNA"/>
</dbReference>
<dbReference type="GO" id="GO:0009055">
    <property type="term" value="F:electron transfer activity"/>
    <property type="evidence" value="ECO:0007669"/>
    <property type="project" value="InterPro"/>
</dbReference>
<evidence type="ECO:0000313" key="11">
    <source>
        <dbReference type="EMBL" id="XBH18939.1"/>
    </source>
</evidence>
<evidence type="ECO:0000256" key="1">
    <source>
        <dbReference type="ARBA" id="ARBA00003196"/>
    </source>
</evidence>
<evidence type="ECO:0000256" key="6">
    <source>
        <dbReference type="ARBA" id="ARBA00022723"/>
    </source>
</evidence>
<evidence type="ECO:0000256" key="3">
    <source>
        <dbReference type="ARBA" id="ARBA00022448"/>
    </source>
</evidence>
<feature type="compositionally biased region" description="Basic and acidic residues" evidence="9">
    <location>
        <begin position="153"/>
        <end position="162"/>
    </location>
</feature>
<dbReference type="InterPro" id="IPR036280">
    <property type="entry name" value="Multihaem_cyt_sf"/>
</dbReference>
<evidence type="ECO:0000256" key="9">
    <source>
        <dbReference type="SAM" id="MobiDB-lite"/>
    </source>
</evidence>
<keyword evidence="8" id="KW-0408">Iron</keyword>
<dbReference type="AlphaFoldDB" id="A0AAU7DNP4"/>
<keyword evidence="7" id="KW-0249">Electron transport</keyword>
<evidence type="ECO:0000256" key="5">
    <source>
        <dbReference type="ARBA" id="ARBA00022617"/>
    </source>
</evidence>
<organism evidence="11">
    <name type="scientific">Telmatobacter sp. DSM 110680</name>
    <dbReference type="NCBI Taxonomy" id="3036704"/>
    <lineage>
        <taxon>Bacteria</taxon>
        <taxon>Pseudomonadati</taxon>
        <taxon>Acidobacteriota</taxon>
        <taxon>Terriglobia</taxon>
        <taxon>Terriglobales</taxon>
        <taxon>Acidobacteriaceae</taxon>
        <taxon>Telmatobacter</taxon>
    </lineage>
</organism>
<keyword evidence="6" id="KW-0479">Metal-binding</keyword>
<feature type="signal peptide" evidence="10">
    <location>
        <begin position="1"/>
        <end position="26"/>
    </location>
</feature>
<dbReference type="InterPro" id="IPR003158">
    <property type="entry name" value="Photosyn_RC_cyt_c-su"/>
</dbReference>
<dbReference type="RefSeq" id="WP_348264157.1">
    <property type="nucleotide sequence ID" value="NZ_CP121196.1"/>
</dbReference>
<dbReference type="NCBIfam" id="NF033196">
    <property type="entry name" value="c_type_nonphoto"/>
    <property type="match status" value="1"/>
</dbReference>
<evidence type="ECO:0000256" key="2">
    <source>
        <dbReference type="ARBA" id="ARBA00015978"/>
    </source>
</evidence>
<dbReference type="GO" id="GO:0019684">
    <property type="term" value="P:photosynthesis, light reaction"/>
    <property type="evidence" value="ECO:0007669"/>
    <property type="project" value="InterPro"/>
</dbReference>
<keyword evidence="10" id="KW-0732">Signal</keyword>
<comment type="function">
    <text evidence="1">The reaction center of purple bacteria contains a tightly bound cytochrome molecule which re-reduces the photo oxidized primary electron donor.</text>
</comment>
<evidence type="ECO:0000256" key="4">
    <source>
        <dbReference type="ARBA" id="ARBA00022531"/>
    </source>
</evidence>
<dbReference type="GO" id="GO:0030077">
    <property type="term" value="C:plasma membrane light-harvesting complex"/>
    <property type="evidence" value="ECO:0007669"/>
    <property type="project" value="InterPro"/>
</dbReference>
<protein>
    <recommendedName>
        <fullName evidence="2">Photosynthetic reaction center cytochrome c subunit</fullName>
    </recommendedName>
</protein>
<proteinExistence type="predicted"/>
<dbReference type="InterPro" id="IPR023119">
    <property type="entry name" value="Multihaem_cyt_PRC_cyt_su-like"/>
</dbReference>
<name>A0AAU7DNP4_9BACT</name>
<sequence length="175" mass="18739">MKLSSPSHTALLTAAAYAVFAVAAHAQTLAAQQPPAGEAHHHHDEPAPTNLKVLPKTMTGEQVHDLMHKWEASLGAECSTCHAADPKNIGPNGKPRLNFADDSKPEKNTARLMFKMVEDINKNYVSMVDNSGVPVSCGTCHRGHLDPPVFTPPKDDHDHDHPASPAGGEKPPSSR</sequence>
<accession>A0AAU7DNP4</accession>
<reference evidence="11" key="1">
    <citation type="submission" date="2023-03" db="EMBL/GenBank/DDBJ databases">
        <title>Edaphobacter sp.</title>
        <authorList>
            <person name="Huber K.J."/>
            <person name="Papendorf J."/>
            <person name="Pilke C."/>
            <person name="Bunk B."/>
            <person name="Sproeer C."/>
            <person name="Pester M."/>
        </authorList>
    </citation>
    <scope>NUCLEOTIDE SEQUENCE</scope>
    <source>
        <strain evidence="11">DSM 110680</strain>
    </source>
</reference>
<evidence type="ECO:0000256" key="10">
    <source>
        <dbReference type="SAM" id="SignalP"/>
    </source>
</evidence>
<dbReference type="GO" id="GO:0005506">
    <property type="term" value="F:iron ion binding"/>
    <property type="evidence" value="ECO:0007669"/>
    <property type="project" value="InterPro"/>
</dbReference>
<gene>
    <name evidence="11" type="ORF">P8935_06385</name>
</gene>
<dbReference type="SUPFAM" id="SSF48695">
    <property type="entry name" value="Multiheme cytochromes"/>
    <property type="match status" value="1"/>
</dbReference>
<evidence type="ECO:0000256" key="7">
    <source>
        <dbReference type="ARBA" id="ARBA00022982"/>
    </source>
</evidence>
<keyword evidence="4" id="KW-0602">Photosynthesis</keyword>
<evidence type="ECO:0000256" key="8">
    <source>
        <dbReference type="ARBA" id="ARBA00023004"/>
    </source>
</evidence>
<dbReference type="Gene3D" id="1.10.468.10">
    <property type="entry name" value="Photosynthetic Reaction Center, subunit C, domain 2"/>
    <property type="match status" value="1"/>
</dbReference>
<keyword evidence="3" id="KW-0813">Transport</keyword>
<keyword evidence="5" id="KW-0349">Heme</keyword>
<dbReference type="Pfam" id="PF02276">
    <property type="entry name" value="CytoC_RC"/>
    <property type="match status" value="1"/>
</dbReference>
<dbReference type="GO" id="GO:0020037">
    <property type="term" value="F:heme binding"/>
    <property type="evidence" value="ECO:0007669"/>
    <property type="project" value="InterPro"/>
</dbReference>